<feature type="domain" description="Integral membrane bound transporter" evidence="7">
    <location>
        <begin position="723"/>
        <end position="851"/>
    </location>
</feature>
<name>A0A420YMV6_9PEZI</name>
<dbReference type="STRING" id="177199.A0A420YMV6"/>
<gene>
    <name evidence="8" type="ORF">DL546_009201</name>
</gene>
<dbReference type="PANTHER" id="PTHR47804:SF3">
    <property type="entry name" value="PROTEIN BRE4"/>
    <property type="match status" value="1"/>
</dbReference>
<feature type="transmembrane region" description="Helical" evidence="6">
    <location>
        <begin position="249"/>
        <end position="269"/>
    </location>
</feature>
<keyword evidence="3 6" id="KW-1133">Transmembrane helix</keyword>
<dbReference type="EMBL" id="QVQW01000002">
    <property type="protein sequence ID" value="RKU49214.1"/>
    <property type="molecule type" value="Genomic_DNA"/>
</dbReference>
<dbReference type="InterPro" id="IPR052430">
    <property type="entry name" value="IVT-Associated"/>
</dbReference>
<feature type="compositionally biased region" description="Polar residues" evidence="5">
    <location>
        <begin position="13"/>
        <end position="35"/>
    </location>
</feature>
<organism evidence="8 9">
    <name type="scientific">Coniochaeta pulveracea</name>
    <dbReference type="NCBI Taxonomy" id="177199"/>
    <lineage>
        <taxon>Eukaryota</taxon>
        <taxon>Fungi</taxon>
        <taxon>Dikarya</taxon>
        <taxon>Ascomycota</taxon>
        <taxon>Pezizomycotina</taxon>
        <taxon>Sordariomycetes</taxon>
        <taxon>Sordariomycetidae</taxon>
        <taxon>Coniochaetales</taxon>
        <taxon>Coniochaetaceae</taxon>
        <taxon>Coniochaeta</taxon>
    </lineage>
</organism>
<feature type="transmembrane region" description="Helical" evidence="6">
    <location>
        <begin position="871"/>
        <end position="889"/>
    </location>
</feature>
<feature type="transmembrane region" description="Helical" evidence="6">
    <location>
        <begin position="170"/>
        <end position="188"/>
    </location>
</feature>
<evidence type="ECO:0000256" key="4">
    <source>
        <dbReference type="ARBA" id="ARBA00023136"/>
    </source>
</evidence>
<reference evidence="8 9" key="1">
    <citation type="submission" date="2018-08" db="EMBL/GenBank/DDBJ databases">
        <title>Draft genome of the lignicolous fungus Coniochaeta pulveracea.</title>
        <authorList>
            <person name="Borstlap C.J."/>
            <person name="De Witt R.N."/>
            <person name="Botha A."/>
            <person name="Volschenk H."/>
        </authorList>
    </citation>
    <scope>NUCLEOTIDE SEQUENCE [LARGE SCALE GENOMIC DNA]</scope>
    <source>
        <strain evidence="8 9">CAB683</strain>
    </source>
</reference>
<keyword evidence="4 6" id="KW-0472">Membrane</keyword>
<comment type="caution">
    <text evidence="8">The sequence shown here is derived from an EMBL/GenBank/DDBJ whole genome shotgun (WGS) entry which is preliminary data.</text>
</comment>
<dbReference type="InterPro" id="IPR049453">
    <property type="entry name" value="Memb_transporter_dom"/>
</dbReference>
<keyword evidence="9" id="KW-1185">Reference proteome</keyword>
<accession>A0A420YMV6</accession>
<feature type="transmembrane region" description="Helical" evidence="6">
    <location>
        <begin position="312"/>
        <end position="330"/>
    </location>
</feature>
<feature type="transmembrane region" description="Helical" evidence="6">
    <location>
        <begin position="276"/>
        <end position="292"/>
    </location>
</feature>
<dbReference type="GO" id="GO:0016020">
    <property type="term" value="C:membrane"/>
    <property type="evidence" value="ECO:0007669"/>
    <property type="project" value="UniProtKB-SubCell"/>
</dbReference>
<keyword evidence="2 6" id="KW-0812">Transmembrane</keyword>
<comment type="subcellular location">
    <subcellularLocation>
        <location evidence="1">Membrane</location>
        <topology evidence="1">Multi-pass membrane protein</topology>
    </subcellularLocation>
</comment>
<evidence type="ECO:0000256" key="3">
    <source>
        <dbReference type="ARBA" id="ARBA00022989"/>
    </source>
</evidence>
<dbReference type="PRINTS" id="PR02047">
    <property type="entry name" value="BREFELDNASP4"/>
</dbReference>
<evidence type="ECO:0000313" key="9">
    <source>
        <dbReference type="Proteomes" id="UP000275385"/>
    </source>
</evidence>
<protein>
    <recommendedName>
        <fullName evidence="7">Integral membrane bound transporter domain-containing protein</fullName>
    </recommendedName>
</protein>
<sequence>MSSVPRDDEAISSVFSGHSSQRGKPTILRSSTGFSSRIRRRFTSPQSQLGSRPNRDSLRPPPTPAPEEPEGPSRRGSQWAVSELNRLISDEEYNLETYGLTEFRDGFFDAAFTKLRAVDQGELTKRAEQTLPRSLQKRHPLSLSGFLPKQWRGVKDVAVRVFTTRGGIKLMKTFLGVYIAYVLCLVTVTRDWLGPHSYIMVVSAIVNHPGRAVGSQLDGCVSTILGAITGLGWGAFGLWLSTSTAAAKIGYGAILALFLAVYIGIMAIMRAYFIRLYQFVISAGIAVCYTILSEQTNEMVRWAKLRHYGVPWLLGQALCLVVCLVVFPDAGARSLAVSINAAFGTMLEGLDEQKAGLTRTKRRLAQTFVNLSQAYRDLVIDFSVTLFDPKDVFALRNLLQAIVRGLLAIRPKPEVFHLHETAGDHVPSRKPHVQNPRLPEMGVELDDITTLDPVSIADKLGISPIDGSTSKEQAVYLVCYNLEDPTSRLITRMKQALQACHAVLMEMSGYRKYLGPGEEVSADLLGALVKLRKAMLKFDAAEDALLGGEEVSSVFVKEVVEVFAYCRPIRQAAKAIEAALVKVMEMEQRKPSWPRVYPPSYPLNKFFNRTNKQVRHDRGGVTAGSYYRSFHEISRLIQKIKSSAHHPEPEQLPEEPELFNSTSAPQEKAYEGVATRQGRGLELKKSTVRFSIWRVLHRLQGFEMRFALKNIIVMVLLSLPAWISESRGWWNNHASWWAVAMAWTMMHPRVGGNFQDLITRAFTAILGAVWSGAGYAAGNGSPYVMGVFAAIYLLPMLYRFTQSSHPRSGQVGCLSFTVTSLTLMSGVSSPVTVTVARGVAFAVGVIAAIVINWILWPFVARHELRKAISAMLFFLSVVYRSIVAKYIYYEQGHKPTTEDIQRSEILEGRLREGFVRIRQLMGLTRHEIRLRAPFDPLPYSALADSCERFFELLVAVRESALYFDPKFARDNEDAISALLNYRRDAVASILTNLYILAGALRANRKVPKYLPSAAVARKRLMDRMLELDGEYELGKGQGMEHGKERKKWVQIYSYSYNESLTGCVAQLEELERYTKAIVGEQGFEYEDSDEED</sequence>
<evidence type="ECO:0000256" key="6">
    <source>
        <dbReference type="SAM" id="Phobius"/>
    </source>
</evidence>
<dbReference type="OrthoDB" id="1924968at2759"/>
<evidence type="ECO:0000256" key="5">
    <source>
        <dbReference type="SAM" id="MobiDB-lite"/>
    </source>
</evidence>
<evidence type="ECO:0000256" key="1">
    <source>
        <dbReference type="ARBA" id="ARBA00004141"/>
    </source>
</evidence>
<dbReference type="Pfam" id="PF13515">
    <property type="entry name" value="FUSC_2"/>
    <property type="match status" value="1"/>
</dbReference>
<dbReference type="InterPro" id="IPR023244">
    <property type="entry name" value="Brefeldin_A-sensitivity_4"/>
</dbReference>
<feature type="transmembrane region" description="Helical" evidence="6">
    <location>
        <begin position="813"/>
        <end position="833"/>
    </location>
</feature>
<proteinExistence type="predicted"/>
<feature type="region of interest" description="Disordered" evidence="5">
    <location>
        <begin position="1"/>
        <end position="78"/>
    </location>
</feature>
<evidence type="ECO:0000259" key="7">
    <source>
        <dbReference type="Pfam" id="PF13515"/>
    </source>
</evidence>
<dbReference type="AlphaFoldDB" id="A0A420YMV6"/>
<dbReference type="PANTHER" id="PTHR47804">
    <property type="entry name" value="60S RIBOSOMAL PROTEIN L19"/>
    <property type="match status" value="1"/>
</dbReference>
<feature type="transmembrane region" description="Helical" evidence="6">
    <location>
        <begin position="839"/>
        <end position="859"/>
    </location>
</feature>
<feature type="transmembrane region" description="Helical" evidence="6">
    <location>
        <begin position="783"/>
        <end position="801"/>
    </location>
</feature>
<evidence type="ECO:0000313" key="8">
    <source>
        <dbReference type="EMBL" id="RKU49214.1"/>
    </source>
</evidence>
<dbReference type="Proteomes" id="UP000275385">
    <property type="component" value="Unassembled WGS sequence"/>
</dbReference>
<evidence type="ECO:0000256" key="2">
    <source>
        <dbReference type="ARBA" id="ARBA00022692"/>
    </source>
</evidence>